<dbReference type="AlphaFoldDB" id="A0A177CGM8"/>
<evidence type="ECO:0000313" key="2">
    <source>
        <dbReference type="Proteomes" id="UP000077069"/>
    </source>
</evidence>
<dbReference type="Proteomes" id="UP000077069">
    <property type="component" value="Unassembled WGS sequence"/>
</dbReference>
<dbReference type="EMBL" id="KV441552">
    <property type="protein sequence ID" value="OAG06112.1"/>
    <property type="molecule type" value="Genomic_DNA"/>
</dbReference>
<reference evidence="1 2" key="1">
    <citation type="submission" date="2016-05" db="EMBL/GenBank/DDBJ databases">
        <title>Comparative analysis of secretome profiles of manganese(II)-oxidizing ascomycete fungi.</title>
        <authorList>
            <consortium name="DOE Joint Genome Institute"/>
            <person name="Zeiner C.A."/>
            <person name="Purvine S.O."/>
            <person name="Zink E.M."/>
            <person name="Wu S."/>
            <person name="Pasa-Tolic L."/>
            <person name="Chaput D.L."/>
            <person name="Haridas S."/>
            <person name="Grigoriev I.V."/>
            <person name="Santelli C.M."/>
            <person name="Hansel C.M."/>
        </authorList>
    </citation>
    <scope>NUCLEOTIDE SEQUENCE [LARGE SCALE GENOMIC DNA]</scope>
    <source>
        <strain evidence="1 2">AP3s5-JAC2a</strain>
    </source>
</reference>
<evidence type="ECO:0000313" key="1">
    <source>
        <dbReference type="EMBL" id="OAG06112.1"/>
    </source>
</evidence>
<gene>
    <name evidence="1" type="ORF">CC84DRAFT_749035</name>
</gene>
<sequence>METRDMQFQSRFTAAARSSNQSSERVRPFKLYIHPLSVLGRLTILIVSRHDFNMSRAALLHGQHHRTVFRRDSILLKDQPRYHTLAWVALWPTILESVDVVCLHNLVIAYPKYESTSKVDYCVGLAPPLKLHDACQEHSIFRHMLRHTRILEPIVHASPNPASRSILAQSLEICLPVAC</sequence>
<proteinExistence type="predicted"/>
<protein>
    <submittedName>
        <fullName evidence="1">Uncharacterized protein</fullName>
    </submittedName>
</protein>
<accession>A0A177CGM8</accession>
<dbReference type="InParanoid" id="A0A177CGM8"/>
<name>A0A177CGM8_9PLEO</name>
<keyword evidence="2" id="KW-1185">Reference proteome</keyword>
<organism evidence="1 2">
    <name type="scientific">Paraphaeosphaeria sporulosa</name>
    <dbReference type="NCBI Taxonomy" id="1460663"/>
    <lineage>
        <taxon>Eukaryota</taxon>
        <taxon>Fungi</taxon>
        <taxon>Dikarya</taxon>
        <taxon>Ascomycota</taxon>
        <taxon>Pezizomycotina</taxon>
        <taxon>Dothideomycetes</taxon>
        <taxon>Pleosporomycetidae</taxon>
        <taxon>Pleosporales</taxon>
        <taxon>Massarineae</taxon>
        <taxon>Didymosphaeriaceae</taxon>
        <taxon>Paraphaeosphaeria</taxon>
    </lineage>
</organism>
<dbReference type="GeneID" id="28770770"/>
<dbReference type="RefSeq" id="XP_018036477.1">
    <property type="nucleotide sequence ID" value="XM_018187284.1"/>
</dbReference>